<dbReference type="GO" id="GO:0005975">
    <property type="term" value="P:carbohydrate metabolic process"/>
    <property type="evidence" value="ECO:0007669"/>
    <property type="project" value="InterPro"/>
</dbReference>
<dbReference type="AlphaFoldDB" id="A0A7W2A767"/>
<dbReference type="RefSeq" id="WP_181750434.1">
    <property type="nucleotide sequence ID" value="NZ_JACEIQ010000001.1"/>
</dbReference>
<reference evidence="2 3" key="1">
    <citation type="submission" date="2020-07" db="EMBL/GenBank/DDBJ databases">
        <authorList>
            <person name="Feng H."/>
        </authorList>
    </citation>
    <scope>NUCLEOTIDE SEQUENCE [LARGE SCALE GENOMIC DNA]</scope>
    <source>
        <strain evidence="3">s-10</strain>
    </source>
</reference>
<dbReference type="InterPro" id="IPR014718">
    <property type="entry name" value="GH-type_carb-bd"/>
</dbReference>
<dbReference type="PANTHER" id="PTHR31616:SF0">
    <property type="entry name" value="GLUCAN 1,4-ALPHA-GLUCOSIDASE"/>
    <property type="match status" value="1"/>
</dbReference>
<accession>A0A7W2A767</accession>
<name>A0A7W2A767_9BACL</name>
<dbReference type="InterPro" id="IPR008928">
    <property type="entry name" value="6-hairpin_glycosidase_sf"/>
</dbReference>
<dbReference type="PANTHER" id="PTHR31616">
    <property type="entry name" value="TREHALASE"/>
    <property type="match status" value="1"/>
</dbReference>
<dbReference type="InterPro" id="IPR011613">
    <property type="entry name" value="GH15-like"/>
</dbReference>
<dbReference type="GO" id="GO:0030246">
    <property type="term" value="F:carbohydrate binding"/>
    <property type="evidence" value="ECO:0007669"/>
    <property type="project" value="InterPro"/>
</dbReference>
<dbReference type="Proteomes" id="UP000535491">
    <property type="component" value="Unassembled WGS sequence"/>
</dbReference>
<feature type="domain" description="GH15-like" evidence="1">
    <location>
        <begin position="356"/>
        <end position="634"/>
    </location>
</feature>
<dbReference type="Gene3D" id="2.70.98.10">
    <property type="match status" value="1"/>
</dbReference>
<protein>
    <submittedName>
        <fullName evidence="2">Glycoside hydrolase family 15</fullName>
    </submittedName>
</protein>
<dbReference type="Pfam" id="PF00723">
    <property type="entry name" value="Glyco_hydro_15"/>
    <property type="match status" value="1"/>
</dbReference>
<sequence length="650" mass="73763">MQKKPYLIDAVIGNSRMLAALDRRGQLHRLWWPGIDRPQHVEESYAGVYVHGKSEKVSWLHQEPWQHQQSYLGDTPILQTRAYSPELQLEVTCEDEMVPQTDVMMRHYTLVNRGTQEHSLTFLYYSSMQMGENPLYNTTMFDFEHDALVHYRHQYAVAVSASEPVSGYQAGNVRENIEQARLNGNPIDMQKEGGLSWSLGAVGPGESKQITLFFAAGDGPDQACAELCKAVSEGREALRRLTLDYWKNYLDSGKQVRTGNEAIDRLYRRSLIIFRLMMDEKFGSVIAAPELDEEFSRCGGYAYCWGRDAAYIIAAVDRAGYPLMGHEFYRWTLKTQSGDGSWQQRHYLDGRLAPQWGLQMDETGSILWGMWQHYLMTGEVSFLEEVWPAVKKGAQFLVQSIDPETGLPLPSRDLWEERDGEHTYTAAAVYGGLTGAAEIARALGREELSISWRQAAENIRAAISGQLWNEERQAFFRGLKLAVSPEQMAKAKAEGKRTAVQVNHKGYRTHMIWEDPVIDASLLGVSVPFALFPAEDERAVKTADAIERSLTSQPIGGIKRYEDDKYIGGNPWILTTLWLAMYRVRQGQTEQAVKWLNWAVDHRTQLDLLPEQIDRHTGEAAWVVPLTWSHAMFVLTVLDLMEAGVFKGKS</sequence>
<evidence type="ECO:0000313" key="2">
    <source>
        <dbReference type="EMBL" id="MBA4493235.1"/>
    </source>
</evidence>
<dbReference type="Gene3D" id="1.50.10.10">
    <property type="match status" value="1"/>
</dbReference>
<dbReference type="InterPro" id="IPR012341">
    <property type="entry name" value="6hp_glycosidase-like_sf"/>
</dbReference>
<dbReference type="GO" id="GO:0004553">
    <property type="term" value="F:hydrolase activity, hydrolyzing O-glycosyl compounds"/>
    <property type="evidence" value="ECO:0007669"/>
    <property type="project" value="TreeGrafter"/>
</dbReference>
<gene>
    <name evidence="2" type="ORF">H1191_02765</name>
</gene>
<organism evidence="2 3">
    <name type="scientific">Paenactinomyces guangxiensis</name>
    <dbReference type="NCBI Taxonomy" id="1490290"/>
    <lineage>
        <taxon>Bacteria</taxon>
        <taxon>Bacillati</taxon>
        <taxon>Bacillota</taxon>
        <taxon>Bacilli</taxon>
        <taxon>Bacillales</taxon>
        <taxon>Thermoactinomycetaceae</taxon>
        <taxon>Paenactinomyces</taxon>
    </lineage>
</organism>
<keyword evidence="3" id="KW-1185">Reference proteome</keyword>
<proteinExistence type="predicted"/>
<dbReference type="EMBL" id="JACEIQ010000001">
    <property type="protein sequence ID" value="MBA4493235.1"/>
    <property type="molecule type" value="Genomic_DNA"/>
</dbReference>
<dbReference type="SUPFAM" id="SSF48208">
    <property type="entry name" value="Six-hairpin glycosidases"/>
    <property type="match status" value="1"/>
</dbReference>
<evidence type="ECO:0000259" key="1">
    <source>
        <dbReference type="Pfam" id="PF00723"/>
    </source>
</evidence>
<comment type="caution">
    <text evidence="2">The sequence shown here is derived from an EMBL/GenBank/DDBJ whole genome shotgun (WGS) entry which is preliminary data.</text>
</comment>
<keyword evidence="2" id="KW-0378">Hydrolase</keyword>
<evidence type="ECO:0000313" key="3">
    <source>
        <dbReference type="Proteomes" id="UP000535491"/>
    </source>
</evidence>